<name>A0A4R0GGB3_9ACTN</name>
<proteinExistence type="predicted"/>
<accession>A0A4R0GGB3</accession>
<gene>
    <name evidence="1" type="ORF">E0H26_21185</name>
</gene>
<evidence type="ECO:0000313" key="2">
    <source>
        <dbReference type="Proteomes" id="UP000292274"/>
    </source>
</evidence>
<keyword evidence="2" id="KW-1185">Reference proteome</keyword>
<protein>
    <submittedName>
        <fullName evidence="1">Uncharacterized protein</fullName>
    </submittedName>
</protein>
<dbReference type="RefSeq" id="WP_131306434.1">
    <property type="nucleotide sequence ID" value="NZ_SJJR01000016.1"/>
</dbReference>
<evidence type="ECO:0000313" key="1">
    <source>
        <dbReference type="EMBL" id="TCB94439.1"/>
    </source>
</evidence>
<reference evidence="1 2" key="1">
    <citation type="submission" date="2019-02" db="EMBL/GenBank/DDBJ databases">
        <title>Jishengella sp. nov., isolated from a root of Zingiber montanum.</title>
        <authorList>
            <person name="Kuncharoen N."/>
            <person name="Kudo T."/>
            <person name="Masahiro Y."/>
            <person name="Ohkuma M."/>
            <person name="Tanasupawat S."/>
        </authorList>
    </citation>
    <scope>NUCLEOTIDE SEQUENCE [LARGE SCALE GENOMIC DNA]</scope>
    <source>
        <strain evidence="1 2">PLAI 1-1</strain>
    </source>
</reference>
<dbReference type="EMBL" id="SJJR01000016">
    <property type="protein sequence ID" value="TCB94439.1"/>
    <property type="molecule type" value="Genomic_DNA"/>
</dbReference>
<organism evidence="1 2">
    <name type="scientific">Micromonospora zingiberis</name>
    <dbReference type="NCBI Taxonomy" id="2053011"/>
    <lineage>
        <taxon>Bacteria</taxon>
        <taxon>Bacillati</taxon>
        <taxon>Actinomycetota</taxon>
        <taxon>Actinomycetes</taxon>
        <taxon>Micromonosporales</taxon>
        <taxon>Micromonosporaceae</taxon>
        <taxon>Micromonospora</taxon>
    </lineage>
</organism>
<dbReference type="OrthoDB" id="3332372at2"/>
<dbReference type="Proteomes" id="UP000292274">
    <property type="component" value="Unassembled WGS sequence"/>
</dbReference>
<dbReference type="AlphaFoldDB" id="A0A4R0GGB3"/>
<comment type="caution">
    <text evidence="1">The sequence shown here is derived from an EMBL/GenBank/DDBJ whole genome shotgun (WGS) entry which is preliminary data.</text>
</comment>
<sequence>MFGHFDDDKLDERRHESAAVQMRLSLADAHDHGAKIPVERRYEAARLHVKLVQRPAEVEPALRFFRDRWAEETWFTCTVAEASDLANKLVSAAERGEEPLPIAPPAAGSPFWSTASCPSWCQATHDVDGFYEDRVHMPDLCEDAMVRVDLHLERATADRPEWLELMVFRHYRESIGTIDITKSQMAGITLTPAEARTLAGELRRLIHDSQAAPLLPNAPDTAVTPAHHPAPLRYARGTAHYPCPHRITWCDGHSKQEVLDARTPGNMLIHSMVIDRVPGEGCSDSYVKVALEHDDDPNHAPSVYLTTKGDGTDLNGLGVDRLIAALRHARAAIVGSNVDQTPADLPTAAATRTASVATVDWQRHAAQQSPNAA</sequence>